<protein>
    <submittedName>
        <fullName evidence="1">Uncharacterized protein</fullName>
    </submittedName>
</protein>
<proteinExistence type="evidence at transcript level"/>
<sequence>RAEITTTKIVATETHHYAYTIFECHVKQADTTINIVPSH</sequence>
<reference evidence="1" key="1">
    <citation type="journal article" date="2007" name="BMC Genomics">
        <title>Identification of proteins involved in the functioning of Riftia pachyptila symbiosis by Subtractive Suppression Hybridization.</title>
        <authorList>
            <person name="Sanchez S."/>
            <person name="Hourdez S."/>
            <person name="Lallier F.H."/>
        </authorList>
    </citation>
    <scope>NUCLEOTIDE SEQUENCE</scope>
</reference>
<accession>A8ST45</accession>
<feature type="non-terminal residue" evidence="1">
    <location>
        <position position="1"/>
    </location>
</feature>
<reference evidence="1" key="2">
    <citation type="submission" date="2007-06" db="EMBL/GenBank/DDBJ databases">
        <authorList>
            <person name="Sanchez S."/>
            <person name="Hourdez S."/>
            <person name="Lallier F.H."/>
        </authorList>
    </citation>
    <scope>NUCLEOTIDE SEQUENCE</scope>
</reference>
<evidence type="ECO:0000313" key="1">
    <source>
        <dbReference type="EMBL" id="ABW24384.1"/>
    </source>
</evidence>
<dbReference type="AlphaFoldDB" id="A8ST45"/>
<dbReference type="EMBL" id="EF648478">
    <property type="protein sequence ID" value="ABW24384.1"/>
    <property type="molecule type" value="mRNA"/>
</dbReference>
<name>A8ST45_RIFPA</name>
<organism evidence="1">
    <name type="scientific">Riftia pachyptila</name>
    <name type="common">Vent tube worm</name>
    <dbReference type="NCBI Taxonomy" id="6426"/>
    <lineage>
        <taxon>Eukaryota</taxon>
        <taxon>Metazoa</taxon>
        <taxon>Spiralia</taxon>
        <taxon>Lophotrochozoa</taxon>
        <taxon>Annelida</taxon>
        <taxon>Polychaeta</taxon>
        <taxon>Sedentaria</taxon>
        <taxon>Canalipalpata</taxon>
        <taxon>Sabellida</taxon>
        <taxon>Siboglinidae</taxon>
        <taxon>Riftia</taxon>
    </lineage>
</organism>